<organism evidence="11 12">
    <name type="scientific">Leptospira ognonensis</name>
    <dbReference type="NCBI Taxonomy" id="2484945"/>
    <lineage>
        <taxon>Bacteria</taxon>
        <taxon>Pseudomonadati</taxon>
        <taxon>Spirochaetota</taxon>
        <taxon>Spirochaetia</taxon>
        <taxon>Leptospirales</taxon>
        <taxon>Leptospiraceae</taxon>
        <taxon>Leptospira</taxon>
    </lineage>
</organism>
<dbReference type="PIRSF" id="PIRSF500217">
    <property type="entry name" value="AlgI"/>
    <property type="match status" value="1"/>
</dbReference>
<evidence type="ECO:0000256" key="6">
    <source>
        <dbReference type="ARBA" id="ARBA00022989"/>
    </source>
</evidence>
<name>A0A4R9KBF6_9LEPT</name>
<dbReference type="PIRSF" id="PIRSF016636">
    <property type="entry name" value="AlgI_DltB"/>
    <property type="match status" value="1"/>
</dbReference>
<dbReference type="Pfam" id="PF03062">
    <property type="entry name" value="MBOAT"/>
    <property type="match status" value="1"/>
</dbReference>
<dbReference type="PANTHER" id="PTHR13285">
    <property type="entry name" value="ACYLTRANSFERASE"/>
    <property type="match status" value="1"/>
</dbReference>
<keyword evidence="6 10" id="KW-1133">Transmembrane helix</keyword>
<dbReference type="RefSeq" id="WP_135621827.1">
    <property type="nucleotide sequence ID" value="NZ_RQGD01000010.1"/>
</dbReference>
<dbReference type="GO" id="GO:0005886">
    <property type="term" value="C:plasma membrane"/>
    <property type="evidence" value="ECO:0007669"/>
    <property type="project" value="UniProtKB-SubCell"/>
</dbReference>
<proteinExistence type="inferred from homology"/>
<evidence type="ECO:0000313" key="11">
    <source>
        <dbReference type="EMBL" id="TGL62153.1"/>
    </source>
</evidence>
<evidence type="ECO:0000256" key="3">
    <source>
        <dbReference type="ARBA" id="ARBA00022475"/>
    </source>
</evidence>
<evidence type="ECO:0000256" key="10">
    <source>
        <dbReference type="SAM" id="Phobius"/>
    </source>
</evidence>
<dbReference type="GO" id="GO:0016746">
    <property type="term" value="F:acyltransferase activity"/>
    <property type="evidence" value="ECO:0007669"/>
    <property type="project" value="UniProtKB-KW"/>
</dbReference>
<dbReference type="Proteomes" id="UP000297693">
    <property type="component" value="Unassembled WGS sequence"/>
</dbReference>
<accession>A0A4R9KBF6</accession>
<keyword evidence="4 9" id="KW-0808">Transferase</keyword>
<evidence type="ECO:0000256" key="4">
    <source>
        <dbReference type="ARBA" id="ARBA00022679"/>
    </source>
</evidence>
<feature type="transmembrane region" description="Helical" evidence="10">
    <location>
        <begin position="403"/>
        <end position="424"/>
    </location>
</feature>
<keyword evidence="3 9" id="KW-1003">Cell membrane</keyword>
<dbReference type="OrthoDB" id="340310at2"/>
<evidence type="ECO:0000256" key="8">
    <source>
        <dbReference type="ARBA" id="ARBA00023315"/>
    </source>
</evidence>
<dbReference type="EMBL" id="RQGD01000010">
    <property type="protein sequence ID" value="TGL62153.1"/>
    <property type="molecule type" value="Genomic_DNA"/>
</dbReference>
<feature type="transmembrane region" description="Helical" evidence="10">
    <location>
        <begin position="75"/>
        <end position="93"/>
    </location>
</feature>
<sequence length="466" mass="54175">MLFNSIHFLFFFPVVWVVYQYAGKRQSILLLFASFYFYMAWNYYFLGLLLFSIVIDYYAAISISKLEIEDPKRKLFLTLSLVVNIGFLAYFKYTNFFLGIWNDIGITDFRFPVYNIILPVGISFYTFQSMSYTIDVYRGILPARKSFLEFSLYVSFFPQLVAGPIVRATTFFRDLENRLPVDLAVMRESFAQILIGFTKKVVFADNLAVCVDAVFQNSAGASAIDTWIAIFAFMWQIYFDFSGYTDIAIGVARLFGFQFDPNFYFPFNVTSISEHWSRWHISFTSWIRDYIFIPLGGSRGSEWLVCRNIFITFLFGGIWHGAGIHFLVWGIWHSVMLISERQYAKTGLRDYLNRKGGVIYLAICRIFTLFCIAISIPFFRGDSMANAFLMIKKMLLVSEPNGLPILFGNYSKLILLLFITAQIFEKYKIKKMLSNYKSFSIFILVNFILLLCFGVKDAKSFIYFAF</sequence>
<dbReference type="AlphaFoldDB" id="A0A4R9KBF6"/>
<dbReference type="InterPro" id="IPR024194">
    <property type="entry name" value="Ac/AlaTfrase_AlgI/DltB"/>
</dbReference>
<protein>
    <submittedName>
        <fullName evidence="11">MBOAT family protein</fullName>
    </submittedName>
</protein>
<dbReference type="InterPro" id="IPR028362">
    <property type="entry name" value="AlgI"/>
</dbReference>
<comment type="subcellular location">
    <subcellularLocation>
        <location evidence="1">Cell membrane</location>
        <topology evidence="1">Multi-pass membrane protein</topology>
    </subcellularLocation>
</comment>
<feature type="transmembrane region" description="Helical" evidence="10">
    <location>
        <begin position="113"/>
        <end position="134"/>
    </location>
</feature>
<feature type="transmembrane region" description="Helical" evidence="10">
    <location>
        <begin position="7"/>
        <end position="23"/>
    </location>
</feature>
<keyword evidence="5 10" id="KW-0812">Transmembrane</keyword>
<feature type="transmembrane region" description="Helical" evidence="10">
    <location>
        <begin position="358"/>
        <end position="379"/>
    </location>
</feature>
<reference evidence="11" key="1">
    <citation type="journal article" date="2019" name="PLoS Negl. Trop. Dis.">
        <title>Revisiting the worldwide diversity of Leptospira species in the environment.</title>
        <authorList>
            <person name="Vincent A.T."/>
            <person name="Schiettekatte O."/>
            <person name="Bourhy P."/>
            <person name="Veyrier F.J."/>
            <person name="Picardeau M."/>
        </authorList>
    </citation>
    <scope>NUCLEOTIDE SEQUENCE [LARGE SCALE GENOMIC DNA]</scope>
    <source>
        <strain evidence="11">201702476</strain>
    </source>
</reference>
<gene>
    <name evidence="11" type="ORF">EHQ58_02815</name>
</gene>
<dbReference type="InterPro" id="IPR004299">
    <property type="entry name" value="MBOAT_fam"/>
</dbReference>
<dbReference type="PANTHER" id="PTHR13285:SF23">
    <property type="entry name" value="TEICHOIC ACID D-ALANYLTRANSFERASE"/>
    <property type="match status" value="1"/>
</dbReference>
<feature type="transmembrane region" description="Helical" evidence="10">
    <location>
        <begin position="309"/>
        <end position="338"/>
    </location>
</feature>
<comment type="caution">
    <text evidence="11">The sequence shown here is derived from an EMBL/GenBank/DDBJ whole genome shotgun (WGS) entry which is preliminary data.</text>
</comment>
<keyword evidence="8 9" id="KW-0012">Acyltransferase</keyword>
<evidence type="ECO:0000256" key="9">
    <source>
        <dbReference type="PIRNR" id="PIRNR016636"/>
    </source>
</evidence>
<keyword evidence="7 9" id="KW-0472">Membrane</keyword>
<keyword evidence="12" id="KW-1185">Reference proteome</keyword>
<evidence type="ECO:0000256" key="1">
    <source>
        <dbReference type="ARBA" id="ARBA00004651"/>
    </source>
</evidence>
<comment type="similarity">
    <text evidence="2 9">Belongs to the membrane-bound acyltransferase family.</text>
</comment>
<dbReference type="InterPro" id="IPR051085">
    <property type="entry name" value="MB_O-acyltransferase"/>
</dbReference>
<evidence type="ECO:0000256" key="7">
    <source>
        <dbReference type="ARBA" id="ARBA00023136"/>
    </source>
</evidence>
<evidence type="ECO:0000256" key="5">
    <source>
        <dbReference type="ARBA" id="ARBA00022692"/>
    </source>
</evidence>
<dbReference type="GO" id="GO:0042121">
    <property type="term" value="P:alginic acid biosynthetic process"/>
    <property type="evidence" value="ECO:0007669"/>
    <property type="project" value="InterPro"/>
</dbReference>
<evidence type="ECO:0000313" key="12">
    <source>
        <dbReference type="Proteomes" id="UP000297693"/>
    </source>
</evidence>
<evidence type="ECO:0000256" key="2">
    <source>
        <dbReference type="ARBA" id="ARBA00010323"/>
    </source>
</evidence>
<feature type="transmembrane region" description="Helical" evidence="10">
    <location>
        <begin position="43"/>
        <end position="63"/>
    </location>
</feature>
<feature type="transmembrane region" description="Helical" evidence="10">
    <location>
        <begin position="436"/>
        <end position="456"/>
    </location>
</feature>